<evidence type="ECO:0008006" key="4">
    <source>
        <dbReference type="Google" id="ProtNLM"/>
    </source>
</evidence>
<keyword evidence="1" id="KW-0533">Nickel</keyword>
<protein>
    <recommendedName>
        <fullName evidence="4">Nickel insertion protein</fullName>
    </recommendedName>
</protein>
<sequence>MKVLYFDPIVGVSGDMILAALIDLGVPVDHVRKKLRCIGNFELIVSRVKQQGVSARSVHFKIKKPIKVERFIPVITKSTLPSGVKSQAITIIQRIFDVERKVHRIKHLHLHELADTDTLLDITSALVAIDYLKVCKIYSRAAKVGQGFIKTVEGNMPAFNFATAELLRDFPVHILPISAELTTPTGAAILSTIAEPRAEIVLSKIKGIGLGAGAMHIKGYSNLLRVFKAEVADILTDECIVIETNIDDMSPQDYEVLFEYLYEAGALEVFLTPVIMKHSRPGILLTVLCPTYSDKIINVIFNQTTTIGLRIRHTKRLKLKRSISKISSPYGPVRIKIIEYDGKKRISLEYQDIKKIALKKKIPLSKVRAQLTKFVDKKMPS</sequence>
<accession>A0A0S7YHT2</accession>
<dbReference type="PATRIC" id="fig|1703772.3.peg.504"/>
<dbReference type="PANTHER" id="PTHR36566:SF1">
    <property type="entry name" value="PYRIDINIUM-3,5-BISTHIOCARBOXYLIC ACID MONONUCLEOTIDE NICKEL INSERTION PROTEIN"/>
    <property type="match status" value="1"/>
</dbReference>
<dbReference type="EMBL" id="LJNI01000011">
    <property type="protein sequence ID" value="KPJ74208.1"/>
    <property type="molecule type" value="Genomic_DNA"/>
</dbReference>
<dbReference type="Pfam" id="PF01969">
    <property type="entry name" value="Ni_insertion"/>
    <property type="match status" value="1"/>
</dbReference>
<dbReference type="Proteomes" id="UP000051012">
    <property type="component" value="Unassembled WGS sequence"/>
</dbReference>
<dbReference type="InterPro" id="IPR002822">
    <property type="entry name" value="Ni_insertion"/>
</dbReference>
<reference evidence="2 3" key="1">
    <citation type="journal article" date="2015" name="Microbiome">
        <title>Genomic resolution of linkages in carbon, nitrogen, and sulfur cycling among widespread estuary sediment bacteria.</title>
        <authorList>
            <person name="Baker B.J."/>
            <person name="Lazar C.S."/>
            <person name="Teske A.P."/>
            <person name="Dick G.J."/>
        </authorList>
    </citation>
    <scope>NUCLEOTIDE SEQUENCE [LARGE SCALE GENOMIC DNA]</scope>
    <source>
        <strain evidence="2">DG_78</strain>
    </source>
</reference>
<evidence type="ECO:0000256" key="1">
    <source>
        <dbReference type="ARBA" id="ARBA00022596"/>
    </source>
</evidence>
<name>A0A0S7YHT2_UNCT6</name>
<dbReference type="Gene3D" id="3.30.70.1380">
    <property type="entry name" value="Transcriptional regulatory protein pf0864 domain like"/>
    <property type="match status" value="1"/>
</dbReference>
<gene>
    <name evidence="2" type="ORF">AMJ52_01430</name>
</gene>
<comment type="caution">
    <text evidence="2">The sequence shown here is derived from an EMBL/GenBank/DDBJ whole genome shotgun (WGS) entry which is preliminary data.</text>
</comment>
<dbReference type="PANTHER" id="PTHR36566">
    <property type="entry name" value="NICKEL INSERTION PROTEIN-RELATED"/>
    <property type="match status" value="1"/>
</dbReference>
<dbReference type="AlphaFoldDB" id="A0A0S7YHT2"/>
<organism evidence="2 3">
    <name type="scientific">candidate division TA06 bacterium DG_78</name>
    <dbReference type="NCBI Taxonomy" id="1703772"/>
    <lineage>
        <taxon>Bacteria</taxon>
        <taxon>Bacteria division TA06</taxon>
    </lineage>
</organism>
<dbReference type="NCBIfam" id="TIGR00299">
    <property type="entry name" value="nickel pincer cofactor biosynthesis protein LarC"/>
    <property type="match status" value="1"/>
</dbReference>
<proteinExistence type="predicted"/>
<evidence type="ECO:0000313" key="3">
    <source>
        <dbReference type="Proteomes" id="UP000051012"/>
    </source>
</evidence>
<evidence type="ECO:0000313" key="2">
    <source>
        <dbReference type="EMBL" id="KPJ74208.1"/>
    </source>
</evidence>